<protein>
    <submittedName>
        <fullName evidence="2">Uncharacterized protein</fullName>
    </submittedName>
</protein>
<name>A0ABR4FF13_9PEZI</name>
<dbReference type="Proteomes" id="UP001600888">
    <property type="component" value="Unassembled WGS sequence"/>
</dbReference>
<evidence type="ECO:0000313" key="2">
    <source>
        <dbReference type="EMBL" id="KAL2293274.1"/>
    </source>
</evidence>
<organism evidence="2 3">
    <name type="scientific">Diaporthe vaccinii</name>
    <dbReference type="NCBI Taxonomy" id="105482"/>
    <lineage>
        <taxon>Eukaryota</taxon>
        <taxon>Fungi</taxon>
        <taxon>Dikarya</taxon>
        <taxon>Ascomycota</taxon>
        <taxon>Pezizomycotina</taxon>
        <taxon>Sordariomycetes</taxon>
        <taxon>Sordariomycetidae</taxon>
        <taxon>Diaporthales</taxon>
        <taxon>Diaporthaceae</taxon>
        <taxon>Diaporthe</taxon>
        <taxon>Diaporthe eres species complex</taxon>
    </lineage>
</organism>
<keyword evidence="3" id="KW-1185">Reference proteome</keyword>
<sequence length="297" mass="34241">MVQTRQGAAASTKSSTSDNSTVRELKQAPTKKRGASDSKAQHQVPAKKKRKKSPEPSNDNPEPSEPQEAEEQQPLPRLTTPDLEFDWDRSKLKDPRPTPGRERRPRYDEHDIPSELAARRPPSPEKPKGRLNAMQKDTLYKEQARKDPAAISHHLRVCYDRGPNGPPTYDTAGFRLDYDKVVEWFKPVPYNKQRMLKGMENRVAKAKTLDEHTIEAFFEDFEEAKEKLSGKDPIWYSIVRDTISKDLGVPLHKIDHADIGRWEQKGFKKHKVEDWMTYSDEDNKRDLKMMSGSRLRA</sequence>
<dbReference type="EMBL" id="JBAWTH010000001">
    <property type="protein sequence ID" value="KAL2293274.1"/>
    <property type="molecule type" value="Genomic_DNA"/>
</dbReference>
<feature type="region of interest" description="Disordered" evidence="1">
    <location>
        <begin position="1"/>
        <end position="130"/>
    </location>
</feature>
<gene>
    <name evidence="2" type="ORF">FJTKL_05218</name>
</gene>
<evidence type="ECO:0000313" key="3">
    <source>
        <dbReference type="Proteomes" id="UP001600888"/>
    </source>
</evidence>
<accession>A0ABR4FF13</accession>
<reference evidence="2 3" key="1">
    <citation type="submission" date="2024-03" db="EMBL/GenBank/DDBJ databases">
        <title>A high-quality draft genome sequence of Diaporthe vaccinii, a causative agent of upright dieback and viscid rot disease in cranberry plants.</title>
        <authorList>
            <person name="Sarrasin M."/>
            <person name="Lang B.F."/>
            <person name="Burger G."/>
        </authorList>
    </citation>
    <scope>NUCLEOTIDE SEQUENCE [LARGE SCALE GENOMIC DNA]</scope>
    <source>
        <strain evidence="2 3">IS7</strain>
    </source>
</reference>
<feature type="compositionally biased region" description="Basic and acidic residues" evidence="1">
    <location>
        <begin position="86"/>
        <end position="113"/>
    </location>
</feature>
<proteinExistence type="predicted"/>
<comment type="caution">
    <text evidence="2">The sequence shown here is derived from an EMBL/GenBank/DDBJ whole genome shotgun (WGS) entry which is preliminary data.</text>
</comment>
<evidence type="ECO:0000256" key="1">
    <source>
        <dbReference type="SAM" id="MobiDB-lite"/>
    </source>
</evidence>
<feature type="compositionally biased region" description="Polar residues" evidence="1">
    <location>
        <begin position="1"/>
        <end position="20"/>
    </location>
</feature>